<dbReference type="PANTHER" id="PTHR24179">
    <property type="entry name" value="PROTEIN PHOSPHATASE 1 REGULATORY SUBUNIT 12"/>
    <property type="match status" value="1"/>
</dbReference>
<feature type="repeat" description="ANK" evidence="2">
    <location>
        <begin position="265"/>
        <end position="297"/>
    </location>
</feature>
<evidence type="ECO:0000256" key="2">
    <source>
        <dbReference type="PROSITE-ProRule" id="PRU00023"/>
    </source>
</evidence>
<evidence type="ECO:0000313" key="5">
    <source>
        <dbReference type="Proteomes" id="UP001158576"/>
    </source>
</evidence>
<organism evidence="4 5">
    <name type="scientific">Oikopleura dioica</name>
    <name type="common">Tunicate</name>
    <dbReference type="NCBI Taxonomy" id="34765"/>
    <lineage>
        <taxon>Eukaryota</taxon>
        <taxon>Metazoa</taxon>
        <taxon>Chordata</taxon>
        <taxon>Tunicata</taxon>
        <taxon>Appendicularia</taxon>
        <taxon>Copelata</taxon>
        <taxon>Oikopleuridae</taxon>
        <taxon>Oikopleura</taxon>
    </lineage>
</organism>
<dbReference type="SUPFAM" id="SSF48403">
    <property type="entry name" value="Ankyrin repeat"/>
    <property type="match status" value="1"/>
</dbReference>
<gene>
    <name evidence="4" type="ORF">OKIOD_LOCUS12823</name>
</gene>
<feature type="compositionally biased region" description="Basic residues" evidence="3">
    <location>
        <begin position="330"/>
        <end position="351"/>
    </location>
</feature>
<dbReference type="InterPro" id="IPR051226">
    <property type="entry name" value="PP1_Regulatory_Subunit"/>
</dbReference>
<dbReference type="Gene3D" id="1.25.40.20">
    <property type="entry name" value="Ankyrin repeat-containing domain"/>
    <property type="match status" value="2"/>
</dbReference>
<dbReference type="PANTHER" id="PTHR24179:SF29">
    <property type="entry name" value="LD46604P"/>
    <property type="match status" value="1"/>
</dbReference>
<feature type="compositionally biased region" description="Basic and acidic residues" evidence="3">
    <location>
        <begin position="510"/>
        <end position="519"/>
    </location>
</feature>
<name>A0ABN7SZM0_OIKDI</name>
<feature type="repeat" description="ANK" evidence="2">
    <location>
        <begin position="95"/>
        <end position="127"/>
    </location>
</feature>
<feature type="region of interest" description="Disordered" evidence="3">
    <location>
        <begin position="326"/>
        <end position="358"/>
    </location>
</feature>
<keyword evidence="5" id="KW-1185">Reference proteome</keyword>
<evidence type="ECO:0000313" key="4">
    <source>
        <dbReference type="EMBL" id="CAG5109537.1"/>
    </source>
</evidence>
<dbReference type="InterPro" id="IPR002110">
    <property type="entry name" value="Ankyrin_rpt"/>
</dbReference>
<dbReference type="Pfam" id="PF12796">
    <property type="entry name" value="Ank_2"/>
    <property type="match status" value="2"/>
</dbReference>
<feature type="region of interest" description="Disordered" evidence="3">
    <location>
        <begin position="397"/>
        <end position="445"/>
    </location>
</feature>
<evidence type="ECO:0000256" key="1">
    <source>
        <dbReference type="ARBA" id="ARBA00022737"/>
    </source>
</evidence>
<sequence>MNDADSFQNDALWRNFSQPDVQEKSRKSRKVSIERWQHIQEIERENGSDGFKRPRRPKITFEGHILLLDTCRAGNEDELLHLISNGVDVNCVGPTGETPLILCAAAGHARLALHLVRAGANVDAFDMDGWTALHHACYHDHYSVMLQLLEAKANVFAVDFDLNFPINHIRHNSPLLLTMNRQMTSRKGVNPEVIRGNHSRILNEMTLNMIARTKKANCFISGLKDFKNEETGVTLAHCLASYGLHEALQVIIDLDKEVVNKIDFSGFTPLHCAAKFGQLECLKVLLKAGADVKAMDKYQMTARNYCFQPEGRALLDGVPVLNEVDGKQATTKKNKKSSKKKPMMLRGNQKKASKDCKNHTGGGVCSKFIIQDLRRYEITNHFLPIRRMIVTSVNSAPRVPPRNLQVPSRSGPASIMSKRSTRSNSTRSKTESSADSIHDENPYSVVGSHVDITPRLPLEMSTPLKRDDINEENHEESPLPPVLPPKNENHQISPANIFFGSETGPSTIQESRKINREEKDENDVFIEQIPVQRTSNSIKKPPRNFSYSNSSQSPNSSNEIKDESRINETMKNSFFNQNYGEAEETLPPAPILPEKLIRSSKSFSSRKASQIFTFLVFLRNF</sequence>
<accession>A0ABN7SZM0</accession>
<feature type="compositionally biased region" description="Basic and acidic residues" evidence="3">
    <location>
        <begin position="428"/>
        <end position="441"/>
    </location>
</feature>
<feature type="repeat" description="ANK" evidence="2">
    <location>
        <begin position="128"/>
        <end position="160"/>
    </location>
</feature>
<keyword evidence="2" id="KW-0040">ANK repeat</keyword>
<dbReference type="Proteomes" id="UP001158576">
    <property type="component" value="Chromosome 2"/>
</dbReference>
<dbReference type="EMBL" id="OU015567">
    <property type="protein sequence ID" value="CAG5109537.1"/>
    <property type="molecule type" value="Genomic_DNA"/>
</dbReference>
<feature type="region of interest" description="Disordered" evidence="3">
    <location>
        <begin position="471"/>
        <end position="566"/>
    </location>
</feature>
<feature type="compositionally biased region" description="Low complexity" evidence="3">
    <location>
        <begin position="544"/>
        <end position="558"/>
    </location>
</feature>
<reference evidence="4 5" key="1">
    <citation type="submission" date="2021-04" db="EMBL/GenBank/DDBJ databases">
        <authorList>
            <person name="Bliznina A."/>
        </authorList>
    </citation>
    <scope>NUCLEOTIDE SEQUENCE [LARGE SCALE GENOMIC DNA]</scope>
</reference>
<protein>
    <submittedName>
        <fullName evidence="4">Oidioi.mRNA.OKI2018_I69.chr2.g4058.t1.cds</fullName>
    </submittedName>
</protein>
<dbReference type="InterPro" id="IPR036770">
    <property type="entry name" value="Ankyrin_rpt-contain_sf"/>
</dbReference>
<dbReference type="PROSITE" id="PS50088">
    <property type="entry name" value="ANK_REPEAT"/>
    <property type="match status" value="3"/>
</dbReference>
<dbReference type="PROSITE" id="PS50297">
    <property type="entry name" value="ANK_REP_REGION"/>
    <property type="match status" value="3"/>
</dbReference>
<proteinExistence type="predicted"/>
<evidence type="ECO:0000256" key="3">
    <source>
        <dbReference type="SAM" id="MobiDB-lite"/>
    </source>
</evidence>
<keyword evidence="1" id="KW-0677">Repeat</keyword>
<dbReference type="SMART" id="SM00248">
    <property type="entry name" value="ANK"/>
    <property type="match status" value="5"/>
</dbReference>